<dbReference type="AlphaFoldDB" id="A0AAD6Y9F6"/>
<dbReference type="Proteomes" id="UP001219525">
    <property type="component" value="Unassembled WGS sequence"/>
</dbReference>
<evidence type="ECO:0000313" key="3">
    <source>
        <dbReference type="EMBL" id="KAJ7206662.1"/>
    </source>
</evidence>
<name>A0AAD6Y9F6_9AGAR</name>
<proteinExistence type="predicted"/>
<accession>A0AAD6Y9F6</accession>
<evidence type="ECO:0000313" key="2">
    <source>
        <dbReference type="EMBL" id="KAJ7200639.1"/>
    </source>
</evidence>
<evidence type="ECO:0000313" key="4">
    <source>
        <dbReference type="Proteomes" id="UP001219525"/>
    </source>
</evidence>
<comment type="caution">
    <text evidence="2">The sequence shown here is derived from an EMBL/GenBank/DDBJ whole genome shotgun (WGS) entry which is preliminary data.</text>
</comment>
<sequence>MYVIAACHLTSAFPADTSFAFWVDVQNMPFHISLIRPRWYQDPTFAAEAIPAVGRTRELAPEEFRLPTRTIRSAFASNPIDNTSHDVTPPPRTQTVPARDVFHNVQAAIRPLIAGIQTREQVSDLIQSLEDLHRRNEEEARQDRIVDPPVISHKGRPRTNRLTNAREGRQRGGGARSSGRTQTDEQGTRFRSISKEIPGWGGLTNVPCSGKPGTTVLIAPSSCRLGYHYK</sequence>
<reference evidence="2" key="1">
    <citation type="submission" date="2023-03" db="EMBL/GenBank/DDBJ databases">
        <title>Massive genome expansion in bonnet fungi (Mycena s.s.) driven by repeated elements and novel gene families across ecological guilds.</title>
        <authorList>
            <consortium name="Lawrence Berkeley National Laboratory"/>
            <person name="Harder C.B."/>
            <person name="Miyauchi S."/>
            <person name="Viragh M."/>
            <person name="Kuo A."/>
            <person name="Thoen E."/>
            <person name="Andreopoulos B."/>
            <person name="Lu D."/>
            <person name="Skrede I."/>
            <person name="Drula E."/>
            <person name="Henrissat B."/>
            <person name="Morin E."/>
            <person name="Kohler A."/>
            <person name="Barry K."/>
            <person name="LaButti K."/>
            <person name="Morin E."/>
            <person name="Salamov A."/>
            <person name="Lipzen A."/>
            <person name="Mereny Z."/>
            <person name="Hegedus B."/>
            <person name="Baldrian P."/>
            <person name="Stursova M."/>
            <person name="Weitz H."/>
            <person name="Taylor A."/>
            <person name="Grigoriev I.V."/>
            <person name="Nagy L.G."/>
            <person name="Martin F."/>
            <person name="Kauserud H."/>
        </authorList>
    </citation>
    <scope>NUCLEOTIDE SEQUENCE</scope>
    <source>
        <strain evidence="2">9144</strain>
    </source>
</reference>
<organism evidence="2 4">
    <name type="scientific">Mycena pura</name>
    <dbReference type="NCBI Taxonomy" id="153505"/>
    <lineage>
        <taxon>Eukaryota</taxon>
        <taxon>Fungi</taxon>
        <taxon>Dikarya</taxon>
        <taxon>Basidiomycota</taxon>
        <taxon>Agaricomycotina</taxon>
        <taxon>Agaricomycetes</taxon>
        <taxon>Agaricomycetidae</taxon>
        <taxon>Agaricales</taxon>
        <taxon>Marasmiineae</taxon>
        <taxon>Mycenaceae</taxon>
        <taxon>Mycena</taxon>
    </lineage>
</organism>
<evidence type="ECO:0000256" key="1">
    <source>
        <dbReference type="SAM" id="MobiDB-lite"/>
    </source>
</evidence>
<feature type="region of interest" description="Disordered" evidence="1">
    <location>
        <begin position="149"/>
        <end position="196"/>
    </location>
</feature>
<dbReference type="EMBL" id="JARJCW010000062">
    <property type="protein sequence ID" value="KAJ7200639.1"/>
    <property type="molecule type" value="Genomic_DNA"/>
</dbReference>
<gene>
    <name evidence="3" type="ORF">GGX14DRAFT_397044</name>
    <name evidence="2" type="ORF">GGX14DRAFT_400629</name>
</gene>
<protein>
    <submittedName>
        <fullName evidence="2">Uncharacterized protein</fullName>
    </submittedName>
</protein>
<keyword evidence="4" id="KW-1185">Reference proteome</keyword>
<dbReference type="EMBL" id="JARJCW010000039">
    <property type="protein sequence ID" value="KAJ7206662.1"/>
    <property type="molecule type" value="Genomic_DNA"/>
</dbReference>